<dbReference type="Proteomes" id="UP000019116">
    <property type="component" value="Chromosome 6A"/>
</dbReference>
<evidence type="ECO:0000313" key="2">
    <source>
        <dbReference type="EnsemblPlants" id="TraesCS6A02G393300.1"/>
    </source>
</evidence>
<proteinExistence type="predicted"/>
<dbReference type="OrthoDB" id="694037at2759"/>
<dbReference type="AlphaFoldDB" id="A0A3B6NV64"/>
<dbReference type="PANTHER" id="PTHR46413:SF8">
    <property type="entry name" value="OS02G0818900 PROTEIN"/>
    <property type="match status" value="1"/>
</dbReference>
<organism evidence="2">
    <name type="scientific">Triticum aestivum</name>
    <name type="common">Wheat</name>
    <dbReference type="NCBI Taxonomy" id="4565"/>
    <lineage>
        <taxon>Eukaryota</taxon>
        <taxon>Viridiplantae</taxon>
        <taxon>Streptophyta</taxon>
        <taxon>Embryophyta</taxon>
        <taxon>Tracheophyta</taxon>
        <taxon>Spermatophyta</taxon>
        <taxon>Magnoliopsida</taxon>
        <taxon>Liliopsida</taxon>
        <taxon>Poales</taxon>
        <taxon>Poaceae</taxon>
        <taxon>BOP clade</taxon>
        <taxon>Pooideae</taxon>
        <taxon>Triticodae</taxon>
        <taxon>Triticeae</taxon>
        <taxon>Triticinae</taxon>
        <taxon>Triticum</taxon>
    </lineage>
</organism>
<dbReference type="EnsemblPlants" id="TraesCS6A02G393300.1">
    <property type="protein sequence ID" value="TraesCS6A02G393300.1"/>
    <property type="gene ID" value="TraesCS6A02G393300"/>
</dbReference>
<dbReference type="InterPro" id="IPR044594">
    <property type="entry name" value="HIPP01/3/5/6"/>
</dbReference>
<keyword evidence="3" id="KW-1185">Reference proteome</keyword>
<evidence type="ECO:0000256" key="1">
    <source>
        <dbReference type="SAM" id="MobiDB-lite"/>
    </source>
</evidence>
<reference evidence="2" key="1">
    <citation type="submission" date="2018-08" db="EMBL/GenBank/DDBJ databases">
        <authorList>
            <person name="Rossello M."/>
        </authorList>
    </citation>
    <scope>NUCLEOTIDE SEQUENCE [LARGE SCALE GENOMIC DNA]</scope>
    <source>
        <strain evidence="2">cv. Chinese Spring</strain>
    </source>
</reference>
<dbReference type="Gramene" id="TraesCS6A02G393300.1">
    <property type="protein sequence ID" value="TraesCS6A02G393300.1"/>
    <property type="gene ID" value="TraesCS6A02G393300"/>
</dbReference>
<dbReference type="PANTHER" id="PTHR46413">
    <property type="entry name" value="HEAVY METAL-ASSOCIATED ISOPRENYLATED PLANT PROTEIN 6"/>
    <property type="match status" value="1"/>
</dbReference>
<dbReference type="Gramene" id="TraesCS6A03G0989900.1">
    <property type="protein sequence ID" value="TraesCS6A03G0989900.1.CDS"/>
    <property type="gene ID" value="TraesCS6A03G0989900"/>
</dbReference>
<name>A0A3B6NV64_WHEAT</name>
<dbReference type="GO" id="GO:0046872">
    <property type="term" value="F:metal ion binding"/>
    <property type="evidence" value="ECO:0007669"/>
    <property type="project" value="InterPro"/>
</dbReference>
<dbReference type="Gramene" id="TraesWEE_scaffold_046067_01G000400.1">
    <property type="protein sequence ID" value="TraesWEE_scaffold_046067_01G000400.1"/>
    <property type="gene ID" value="TraesWEE_scaffold_046067_01G000400"/>
</dbReference>
<evidence type="ECO:0008006" key="4">
    <source>
        <dbReference type="Google" id="ProtNLM"/>
    </source>
</evidence>
<sequence length="175" mass="18270">MGNKGSSRVCDAGEKEGGEAATVRKFVLTVPTHCRCLGCTGKLRAAVTELAVAPGVLEVDQSGALATWEVAVLATADPERLRRRVSKVMGKTVGLVSGSGGGRSVREDQPPPPSPGHRQYGGYVDAYPPSVPPYYPGPPAHAWVPYVHPCFAAPAPAPLGPYWPSAPRWAGGPGY</sequence>
<feature type="region of interest" description="Disordered" evidence="1">
    <location>
        <begin position="95"/>
        <end position="122"/>
    </location>
</feature>
<dbReference type="Gramene" id="TraesRN6A0100977600.1">
    <property type="protein sequence ID" value="TraesRN6A0100977600.1"/>
    <property type="gene ID" value="TraesRN6A0100977600"/>
</dbReference>
<accession>A0A3B6NV64</accession>
<protein>
    <recommendedName>
        <fullName evidence="4">HMA domain-containing protein</fullName>
    </recommendedName>
</protein>
<dbReference type="SMR" id="A0A3B6NV64"/>
<evidence type="ECO:0000313" key="3">
    <source>
        <dbReference type="Proteomes" id="UP000019116"/>
    </source>
</evidence>
<reference evidence="2" key="2">
    <citation type="submission" date="2018-10" db="UniProtKB">
        <authorList>
            <consortium name="EnsemblPlants"/>
        </authorList>
    </citation>
    <scope>IDENTIFICATION</scope>
</reference>